<evidence type="ECO:0000313" key="2">
    <source>
        <dbReference type="Proteomes" id="UP000011135"/>
    </source>
</evidence>
<accession>L8JK81</accession>
<reference evidence="1 2" key="1">
    <citation type="submission" date="2012-12" db="EMBL/GenBank/DDBJ databases">
        <title>Genome assembly of Fulvivirga imtechensis AK7.</title>
        <authorList>
            <person name="Nupur N."/>
            <person name="Khatri I."/>
            <person name="Kumar R."/>
            <person name="Subramanian S."/>
            <person name="Pinnaka A."/>
        </authorList>
    </citation>
    <scope>NUCLEOTIDE SEQUENCE [LARGE SCALE GENOMIC DNA]</scope>
    <source>
        <strain evidence="1 2">AK7</strain>
    </source>
</reference>
<evidence type="ECO:0000313" key="1">
    <source>
        <dbReference type="EMBL" id="ELR69210.1"/>
    </source>
</evidence>
<keyword evidence="2" id="KW-1185">Reference proteome</keyword>
<proteinExistence type="predicted"/>
<dbReference type="Proteomes" id="UP000011135">
    <property type="component" value="Unassembled WGS sequence"/>
</dbReference>
<gene>
    <name evidence="1" type="ORF">C900_05281</name>
</gene>
<organism evidence="1 2">
    <name type="scientific">Fulvivirga imtechensis AK7</name>
    <dbReference type="NCBI Taxonomy" id="1237149"/>
    <lineage>
        <taxon>Bacteria</taxon>
        <taxon>Pseudomonadati</taxon>
        <taxon>Bacteroidota</taxon>
        <taxon>Cytophagia</taxon>
        <taxon>Cytophagales</taxon>
        <taxon>Fulvivirgaceae</taxon>
        <taxon>Fulvivirga</taxon>
    </lineage>
</organism>
<dbReference type="AlphaFoldDB" id="L8JK81"/>
<protein>
    <submittedName>
        <fullName evidence="1">Uncharacterized protein</fullName>
    </submittedName>
</protein>
<comment type="caution">
    <text evidence="1">The sequence shown here is derived from an EMBL/GenBank/DDBJ whole genome shotgun (WGS) entry which is preliminary data.</text>
</comment>
<name>L8JK81_9BACT</name>
<sequence length="66" mass="7732">MKEIHDLTLKIEEQYPELYRHLDENPATISRGEHSQIDTKNFSDYLESLKALLAHVANHQREIATE</sequence>
<dbReference type="EMBL" id="AMZN01000081">
    <property type="protein sequence ID" value="ELR69210.1"/>
    <property type="molecule type" value="Genomic_DNA"/>
</dbReference>
<dbReference type="eggNOG" id="ENOG5032P9Y">
    <property type="taxonomic scope" value="Bacteria"/>
</dbReference>